<keyword evidence="5 13" id="KW-0067">ATP-binding</keyword>
<keyword evidence="4" id="KW-0547">Nucleotide-binding</keyword>
<feature type="domain" description="ABC transporter" evidence="12">
    <location>
        <begin position="4"/>
        <end position="235"/>
    </location>
</feature>
<dbReference type="SUPFAM" id="SSF52540">
    <property type="entry name" value="P-loop containing nucleoside triphosphate hydrolases"/>
    <property type="match status" value="1"/>
</dbReference>
<organism evidence="13 15">
    <name type="scientific">Methanobacterium veterum</name>
    <dbReference type="NCBI Taxonomy" id="408577"/>
    <lineage>
        <taxon>Archaea</taxon>
        <taxon>Methanobacteriati</taxon>
        <taxon>Methanobacteriota</taxon>
        <taxon>Methanomada group</taxon>
        <taxon>Methanobacteria</taxon>
        <taxon>Methanobacteriales</taxon>
        <taxon>Methanobacteriaceae</taxon>
        <taxon>Methanobacterium</taxon>
    </lineage>
</organism>
<evidence type="ECO:0000256" key="10">
    <source>
        <dbReference type="ARBA" id="ARBA00047936"/>
    </source>
</evidence>
<keyword evidence="3" id="KW-0500">Molybdenum</keyword>
<dbReference type="InterPro" id="IPR003593">
    <property type="entry name" value="AAA+_ATPase"/>
</dbReference>
<dbReference type="EMBL" id="JAPVER010000020">
    <property type="protein sequence ID" value="MCZ3365903.1"/>
    <property type="molecule type" value="Genomic_DNA"/>
</dbReference>
<evidence type="ECO:0000256" key="4">
    <source>
        <dbReference type="ARBA" id="ARBA00022741"/>
    </source>
</evidence>
<evidence type="ECO:0000259" key="12">
    <source>
        <dbReference type="PROSITE" id="PS50893"/>
    </source>
</evidence>
<dbReference type="PANTHER" id="PTHR42788:SF13">
    <property type="entry name" value="ALIPHATIC SULFONATES IMPORT ATP-BINDING PROTEIN SSUB"/>
    <property type="match status" value="1"/>
</dbReference>
<evidence type="ECO:0000313" key="13">
    <source>
        <dbReference type="EMBL" id="MCZ3365903.1"/>
    </source>
</evidence>
<evidence type="ECO:0000256" key="3">
    <source>
        <dbReference type="ARBA" id="ARBA00022505"/>
    </source>
</evidence>
<evidence type="ECO:0000256" key="11">
    <source>
        <dbReference type="ARBA" id="ARBA00057369"/>
    </source>
</evidence>
<dbReference type="GO" id="GO:0016887">
    <property type="term" value="F:ATP hydrolysis activity"/>
    <property type="evidence" value="ECO:0007669"/>
    <property type="project" value="InterPro"/>
</dbReference>
<dbReference type="AlphaFoldDB" id="A0A9E4ZYG2"/>
<dbReference type="Proteomes" id="UP001068021">
    <property type="component" value="Unassembled WGS sequence"/>
</dbReference>
<comment type="subunit">
    <text evidence="7">The complex is composed of two ATP-binding proteins (WtpC), two transmembrane proteins (WtpB) and a solute-binding protein (WtpA).</text>
</comment>
<reference evidence="13" key="1">
    <citation type="submission" date="2022-12" db="EMBL/GenBank/DDBJ databases">
        <title>Reclassification of two methanogenic archaea species isolated from the Kolyma lowland permafrost.</title>
        <authorList>
            <person name="Trubitsyn V.E."/>
            <person name="Rivkina E.M."/>
            <person name="Shcherbakova V.A."/>
        </authorList>
    </citation>
    <scope>NUCLEOTIDE SEQUENCE</scope>
    <source>
        <strain evidence="13">M2</strain>
        <strain evidence="14">MK4</strain>
    </source>
</reference>
<evidence type="ECO:0000313" key="15">
    <source>
        <dbReference type="Proteomes" id="UP001068021"/>
    </source>
</evidence>
<sequence>MSKIAVNNVSKIFESKGTTFKSVEDINFNVNEEEFLCILGPSGCGKSTILRLIAGLDKPSSGQILMDNEAIMGPGCKCGMVFQEYSLFPWRSVIENVAFPLEMKGVAEEERHKIAEDYLKIVGLQNFRDSMPHELSGGMKQRVAIVRSLAGDPDILLMDEPFGALDIQTRSQLQKDLLNIWEDKGKTIVFVTHDIDEAIFLGDRVILMSKGPGRIFRIFEVNIKRIRDTLAPDFLQLKQEIMNLLESGD</sequence>
<name>A0A9E4ZYG2_9EURY</name>
<dbReference type="InterPro" id="IPR027417">
    <property type="entry name" value="P-loop_NTPase"/>
</dbReference>
<gene>
    <name evidence="14" type="ORF">O3H35_01835</name>
    <name evidence="13" type="ORF">O3H54_08415</name>
</gene>
<accession>A0A9E4ZYG2</accession>
<comment type="similarity">
    <text evidence="6">Belongs to the ABC transporter superfamily. Sulfate/tungstate importer (TC 3.A.1.6) family.</text>
</comment>
<dbReference type="CDD" id="cd03293">
    <property type="entry name" value="ABC_NrtD_SsuB_transporters"/>
    <property type="match status" value="1"/>
</dbReference>
<dbReference type="RefSeq" id="WP_048081741.1">
    <property type="nucleotide sequence ID" value="NZ_JAPVER010000020.1"/>
</dbReference>
<dbReference type="Proteomes" id="UP001074446">
    <property type="component" value="Unassembled WGS sequence"/>
</dbReference>
<dbReference type="PROSITE" id="PS50893">
    <property type="entry name" value="ABC_TRANSPORTER_2"/>
    <property type="match status" value="1"/>
</dbReference>
<comment type="subcellular location">
    <subcellularLocation>
        <location evidence="1">Cell membrane</location>
    </subcellularLocation>
</comment>
<dbReference type="EMBL" id="JAPVES010000024">
    <property type="protein sequence ID" value="MCZ3371368.1"/>
    <property type="molecule type" value="Genomic_DNA"/>
</dbReference>
<dbReference type="GO" id="GO:0005524">
    <property type="term" value="F:ATP binding"/>
    <property type="evidence" value="ECO:0007669"/>
    <property type="project" value="UniProtKB-KW"/>
</dbReference>
<evidence type="ECO:0000313" key="14">
    <source>
        <dbReference type="EMBL" id="MCZ3371368.1"/>
    </source>
</evidence>
<dbReference type="InterPro" id="IPR003439">
    <property type="entry name" value="ABC_transporter-like_ATP-bd"/>
</dbReference>
<comment type="function">
    <text evidence="11">Part of the ABC transporter complex WtpABC involved in molybdate/tungstate import. Responsible for energy coupling to the transport system.</text>
</comment>
<dbReference type="FunFam" id="3.40.50.300:FF:000425">
    <property type="entry name" value="Probable ABC transporter, ATP-binding subunit"/>
    <property type="match status" value="1"/>
</dbReference>
<dbReference type="SMART" id="SM00382">
    <property type="entry name" value="AAA"/>
    <property type="match status" value="1"/>
</dbReference>
<dbReference type="GO" id="GO:0005886">
    <property type="term" value="C:plasma membrane"/>
    <property type="evidence" value="ECO:0007669"/>
    <property type="project" value="UniProtKB-SubCell"/>
</dbReference>
<evidence type="ECO:0000256" key="2">
    <source>
        <dbReference type="ARBA" id="ARBA00022448"/>
    </source>
</evidence>
<evidence type="ECO:0000256" key="7">
    <source>
        <dbReference type="ARBA" id="ARBA00038781"/>
    </source>
</evidence>
<evidence type="ECO:0000256" key="6">
    <source>
        <dbReference type="ARBA" id="ARBA00038307"/>
    </source>
</evidence>
<dbReference type="InterPro" id="IPR050166">
    <property type="entry name" value="ABC_transporter_ATP-bind"/>
</dbReference>
<proteinExistence type="inferred from homology"/>
<keyword evidence="15" id="KW-1185">Reference proteome</keyword>
<keyword evidence="2" id="KW-0813">Transport</keyword>
<evidence type="ECO:0000256" key="9">
    <source>
        <dbReference type="ARBA" id="ARBA00041133"/>
    </source>
</evidence>
<dbReference type="PROSITE" id="PS00211">
    <property type="entry name" value="ABC_TRANSPORTER_1"/>
    <property type="match status" value="1"/>
</dbReference>
<evidence type="ECO:0000256" key="5">
    <source>
        <dbReference type="ARBA" id="ARBA00022840"/>
    </source>
</evidence>
<comment type="catalytic activity">
    <reaction evidence="10">
        <text>tungstate(in) + ATP + H2O = tungstate(out) + ADP + phosphate + H(+)</text>
        <dbReference type="Rhea" id="RHEA:35027"/>
        <dbReference type="ChEBI" id="CHEBI:15377"/>
        <dbReference type="ChEBI" id="CHEBI:15378"/>
        <dbReference type="ChEBI" id="CHEBI:30616"/>
        <dbReference type="ChEBI" id="CHEBI:43474"/>
        <dbReference type="ChEBI" id="CHEBI:46502"/>
        <dbReference type="ChEBI" id="CHEBI:456216"/>
        <dbReference type="EC" id="7.3.2.6"/>
    </reaction>
</comment>
<dbReference type="InterPro" id="IPR017871">
    <property type="entry name" value="ABC_transporter-like_CS"/>
</dbReference>
<evidence type="ECO:0000256" key="1">
    <source>
        <dbReference type="ARBA" id="ARBA00004236"/>
    </source>
</evidence>
<evidence type="ECO:0000256" key="8">
    <source>
        <dbReference type="ARBA" id="ARBA00039025"/>
    </source>
</evidence>
<dbReference type="Gene3D" id="3.40.50.300">
    <property type="entry name" value="P-loop containing nucleotide triphosphate hydrolases"/>
    <property type="match status" value="1"/>
</dbReference>
<dbReference type="GO" id="GO:1901238">
    <property type="term" value="F:ABC-type tungstate transporter activity"/>
    <property type="evidence" value="ECO:0007669"/>
    <property type="project" value="UniProtKB-EC"/>
</dbReference>
<protein>
    <recommendedName>
        <fullName evidence="9">Molybdate/tungstate import ATP-binding protein WtpC</fullName>
        <ecNumber evidence="8">7.3.2.6</ecNumber>
    </recommendedName>
</protein>
<dbReference type="EC" id="7.3.2.6" evidence="8"/>
<dbReference type="Pfam" id="PF00005">
    <property type="entry name" value="ABC_tran"/>
    <property type="match status" value="1"/>
</dbReference>
<dbReference type="PANTHER" id="PTHR42788">
    <property type="entry name" value="TAURINE IMPORT ATP-BINDING PROTEIN-RELATED"/>
    <property type="match status" value="1"/>
</dbReference>
<comment type="caution">
    <text evidence="13">The sequence shown here is derived from an EMBL/GenBank/DDBJ whole genome shotgun (WGS) entry which is preliminary data.</text>
</comment>